<dbReference type="AlphaFoldDB" id="A0A3M7T8V3"/>
<organism evidence="1 2">
    <name type="scientific">Brachionus plicatilis</name>
    <name type="common">Marine rotifer</name>
    <name type="synonym">Brachionus muelleri</name>
    <dbReference type="NCBI Taxonomy" id="10195"/>
    <lineage>
        <taxon>Eukaryota</taxon>
        <taxon>Metazoa</taxon>
        <taxon>Spiralia</taxon>
        <taxon>Gnathifera</taxon>
        <taxon>Rotifera</taxon>
        <taxon>Eurotatoria</taxon>
        <taxon>Monogononta</taxon>
        <taxon>Pseudotrocha</taxon>
        <taxon>Ploima</taxon>
        <taxon>Brachionidae</taxon>
        <taxon>Brachionus</taxon>
    </lineage>
</organism>
<reference evidence="1 2" key="1">
    <citation type="journal article" date="2018" name="Sci. Rep.">
        <title>Genomic signatures of local adaptation to the degree of environmental predictability in rotifers.</title>
        <authorList>
            <person name="Franch-Gras L."/>
            <person name="Hahn C."/>
            <person name="Garcia-Roger E.M."/>
            <person name="Carmona M.J."/>
            <person name="Serra M."/>
            <person name="Gomez A."/>
        </authorList>
    </citation>
    <scope>NUCLEOTIDE SEQUENCE [LARGE SCALE GENOMIC DNA]</scope>
    <source>
        <strain evidence="1">HYR1</strain>
    </source>
</reference>
<gene>
    <name evidence="1" type="ORF">BpHYR1_051252</name>
</gene>
<evidence type="ECO:0000313" key="2">
    <source>
        <dbReference type="Proteomes" id="UP000276133"/>
    </source>
</evidence>
<protein>
    <submittedName>
        <fullName evidence="1">Uncharacterized protein</fullName>
    </submittedName>
</protein>
<comment type="caution">
    <text evidence="1">The sequence shown here is derived from an EMBL/GenBank/DDBJ whole genome shotgun (WGS) entry which is preliminary data.</text>
</comment>
<dbReference type="EMBL" id="REGN01000096">
    <property type="protein sequence ID" value="RNA44514.1"/>
    <property type="molecule type" value="Genomic_DNA"/>
</dbReference>
<accession>A0A3M7T8V3</accession>
<dbReference type="Proteomes" id="UP000276133">
    <property type="component" value="Unassembled WGS sequence"/>
</dbReference>
<sequence length="123" mass="14802">MDNSCPIKKFRRPRPMLIPEVVDFVYFGNIMVNLEELKPHKFVMNLQIKFDNFYSYSHYSCFFNILSQNFMKNCTSYRAATITFLFVKYNYRRSTVKLYGLPIINGDFQECLKKMMFIYALHN</sequence>
<name>A0A3M7T8V3_BRAPC</name>
<keyword evidence="2" id="KW-1185">Reference proteome</keyword>
<proteinExistence type="predicted"/>
<evidence type="ECO:0000313" key="1">
    <source>
        <dbReference type="EMBL" id="RNA44514.1"/>
    </source>
</evidence>